<dbReference type="RefSeq" id="WP_229792624.1">
    <property type="nucleotide sequence ID" value="NZ_BMWO01000003.1"/>
</dbReference>
<evidence type="ECO:0000256" key="1">
    <source>
        <dbReference type="SAM" id="SignalP"/>
    </source>
</evidence>
<reference evidence="3 4" key="1">
    <citation type="submission" date="2016-10" db="EMBL/GenBank/DDBJ databases">
        <authorList>
            <person name="de Groot N.N."/>
        </authorList>
    </citation>
    <scope>NUCLEOTIDE SEQUENCE [LARGE SCALE GENOMIC DNA]</scope>
    <source>
        <strain evidence="3 4">DSM 16195</strain>
    </source>
</reference>
<keyword evidence="4" id="KW-1185">Reference proteome</keyword>
<organism evidence="3 4">
    <name type="scientific">Ulvibacter litoralis</name>
    <dbReference type="NCBI Taxonomy" id="227084"/>
    <lineage>
        <taxon>Bacteria</taxon>
        <taxon>Pseudomonadati</taxon>
        <taxon>Bacteroidota</taxon>
        <taxon>Flavobacteriia</taxon>
        <taxon>Flavobacteriales</taxon>
        <taxon>Flavobacteriaceae</taxon>
        <taxon>Ulvibacter</taxon>
    </lineage>
</organism>
<proteinExistence type="predicted"/>
<sequence length="304" mass="34916">MKNPQIVAIKKHLALVVCCFAVFVSYAQTSDLARIEYTYIPQTNSDNSINRFRAFINFPIELGWDGHYLIPGVEYRNFDLDIKDPVPFDINELGKFQLFRASVGYTFKLKNNWRFGAKVGAEVASNFSENKILNGDVNFTGAILMIKDKTGDGFEKPSRLLIGLNYSTNAGRPFPLPILNYYKEFHPKWSYSVGSPKTNLKYSVNDKNILQAFISLDGFYSNIQNDREVFEADGTARPASNISMTSVLGGLGYEYAFTKHLRYYGYVGHTFYHEIRLRDSDRNTLYRLNDENTFYIRTGIKFKF</sequence>
<evidence type="ECO:0000313" key="3">
    <source>
        <dbReference type="EMBL" id="SDE90805.1"/>
    </source>
</evidence>
<accession>A0A1G7GRM8</accession>
<dbReference type="Pfam" id="PF19783">
    <property type="entry name" value="DUF6268"/>
    <property type="match status" value="1"/>
</dbReference>
<gene>
    <name evidence="3" type="ORF">SAMN05421855_103297</name>
</gene>
<feature type="signal peptide" evidence="1">
    <location>
        <begin position="1"/>
        <end position="27"/>
    </location>
</feature>
<dbReference type="Proteomes" id="UP000199321">
    <property type="component" value="Unassembled WGS sequence"/>
</dbReference>
<feature type="chain" id="PRO_5011455156" description="DUF6268 domain-containing protein" evidence="1">
    <location>
        <begin position="28"/>
        <end position="304"/>
    </location>
</feature>
<evidence type="ECO:0000313" key="4">
    <source>
        <dbReference type="Proteomes" id="UP000199321"/>
    </source>
</evidence>
<evidence type="ECO:0000259" key="2">
    <source>
        <dbReference type="Pfam" id="PF19783"/>
    </source>
</evidence>
<keyword evidence="1" id="KW-0732">Signal</keyword>
<protein>
    <recommendedName>
        <fullName evidence="2">DUF6268 domain-containing protein</fullName>
    </recommendedName>
</protein>
<dbReference type="STRING" id="227084.SAMN05421855_103297"/>
<dbReference type="InterPro" id="IPR046235">
    <property type="entry name" value="DUF6268"/>
</dbReference>
<feature type="domain" description="DUF6268" evidence="2">
    <location>
        <begin position="101"/>
        <end position="302"/>
    </location>
</feature>
<dbReference type="EMBL" id="FNBA01000003">
    <property type="protein sequence ID" value="SDE90805.1"/>
    <property type="molecule type" value="Genomic_DNA"/>
</dbReference>
<dbReference type="AlphaFoldDB" id="A0A1G7GRM8"/>
<name>A0A1G7GRM8_9FLAO</name>
<dbReference type="SUPFAM" id="SSF56935">
    <property type="entry name" value="Porins"/>
    <property type="match status" value="1"/>
</dbReference>